<feature type="domain" description="HAMP" evidence="12">
    <location>
        <begin position="181"/>
        <end position="243"/>
    </location>
</feature>
<evidence type="ECO:0000313" key="14">
    <source>
        <dbReference type="Proteomes" id="UP000679307"/>
    </source>
</evidence>
<dbReference type="SMART" id="SM00304">
    <property type="entry name" value="HAMP"/>
    <property type="match status" value="1"/>
</dbReference>
<dbReference type="InterPro" id="IPR050428">
    <property type="entry name" value="TCS_sensor_his_kinase"/>
</dbReference>
<dbReference type="GO" id="GO:0004673">
    <property type="term" value="F:protein histidine kinase activity"/>
    <property type="evidence" value="ECO:0007669"/>
    <property type="project" value="UniProtKB-EC"/>
</dbReference>
<dbReference type="EMBL" id="CP075371">
    <property type="protein sequence ID" value="QVT81052.1"/>
    <property type="molecule type" value="Genomic_DNA"/>
</dbReference>
<keyword evidence="5 13" id="KW-0808">Transferase</keyword>
<organism evidence="13 14">
    <name type="scientific">Nocardioides aquaticus</name>
    <dbReference type="NCBI Taxonomy" id="160826"/>
    <lineage>
        <taxon>Bacteria</taxon>
        <taxon>Bacillati</taxon>
        <taxon>Actinomycetota</taxon>
        <taxon>Actinomycetes</taxon>
        <taxon>Propionibacteriales</taxon>
        <taxon>Nocardioidaceae</taxon>
        <taxon>Nocardioides</taxon>
    </lineage>
</organism>
<reference evidence="13 14" key="1">
    <citation type="submission" date="2021-05" db="EMBL/GenBank/DDBJ databases">
        <title>Complete genome of Nocardioides aquaticus KCTC 9944T isolated from meromictic and hypersaline Ekho Lake, Antarctica.</title>
        <authorList>
            <person name="Hwang K."/>
            <person name="Kim K.M."/>
            <person name="Choe H."/>
        </authorList>
    </citation>
    <scope>NUCLEOTIDE SEQUENCE [LARGE SCALE GENOMIC DNA]</scope>
    <source>
        <strain evidence="13 14">KCTC 9944</strain>
    </source>
</reference>
<dbReference type="SMART" id="SM00388">
    <property type="entry name" value="HisKA"/>
    <property type="match status" value="1"/>
</dbReference>
<dbReference type="Proteomes" id="UP000679307">
    <property type="component" value="Chromosome"/>
</dbReference>
<dbReference type="EC" id="2.7.13.3" evidence="3"/>
<evidence type="ECO:0000256" key="3">
    <source>
        <dbReference type="ARBA" id="ARBA00012438"/>
    </source>
</evidence>
<evidence type="ECO:0000256" key="4">
    <source>
        <dbReference type="ARBA" id="ARBA00022553"/>
    </source>
</evidence>
<dbReference type="PROSITE" id="PS50885">
    <property type="entry name" value="HAMP"/>
    <property type="match status" value="1"/>
</dbReference>
<dbReference type="PROSITE" id="PS50109">
    <property type="entry name" value="HIS_KIN"/>
    <property type="match status" value="1"/>
</dbReference>
<gene>
    <name evidence="13" type="primary">tcrY_4</name>
    <name evidence="13" type="ORF">ENKNEFLB_03458</name>
</gene>
<dbReference type="InterPro" id="IPR003661">
    <property type="entry name" value="HisK_dim/P_dom"/>
</dbReference>
<comment type="subcellular location">
    <subcellularLocation>
        <location evidence="2">Cell membrane</location>
    </subcellularLocation>
</comment>
<keyword evidence="14" id="KW-1185">Reference proteome</keyword>
<dbReference type="PANTHER" id="PTHR45436:SF5">
    <property type="entry name" value="SENSOR HISTIDINE KINASE TRCS"/>
    <property type="match status" value="1"/>
</dbReference>
<evidence type="ECO:0000256" key="5">
    <source>
        <dbReference type="ARBA" id="ARBA00022679"/>
    </source>
</evidence>
<dbReference type="InterPro" id="IPR036890">
    <property type="entry name" value="HATPase_C_sf"/>
</dbReference>
<keyword evidence="9" id="KW-0902">Two-component regulatory system</keyword>
<keyword evidence="8" id="KW-1133">Transmembrane helix</keyword>
<dbReference type="Gene3D" id="6.10.340.10">
    <property type="match status" value="1"/>
</dbReference>
<evidence type="ECO:0000256" key="1">
    <source>
        <dbReference type="ARBA" id="ARBA00000085"/>
    </source>
</evidence>
<proteinExistence type="predicted"/>
<accession>A0ABX8ELT4</accession>
<dbReference type="Pfam" id="PF00512">
    <property type="entry name" value="HisKA"/>
    <property type="match status" value="1"/>
</dbReference>
<keyword evidence="10" id="KW-0472">Membrane</keyword>
<comment type="catalytic activity">
    <reaction evidence="1">
        <text>ATP + protein L-histidine = ADP + protein N-phospho-L-histidine.</text>
        <dbReference type="EC" id="2.7.13.3"/>
    </reaction>
</comment>
<sequence>MRHPRTLTARLVATVVLLTVLTTLVVAAVATLATRSYLLERLDRDVTQSLERIPGPGEVLGSPPPQGDLPPGVPLGAVTAVRTDQGGVGGRILGTDGDEELPDDALAVLTEVPSDGEVRQVDLPGLGSYRAAAEATTGGVVVSALPEEQVTEVVTRLVLVQAGVGGAVALLALTAGGWLVRRQLRPLREVAATARGVAGLRLDSGEVDLGERVPAHLVDDRTEVGQVGAALDMLLDHVGAALAARQRSELQVRQFVADASHELRTPLATIAGYSELARRRPDDAAAARTALAKVEEESHRMTALVEDLLLLARLDSGRPLEQAPVDLSRLLVEAVADAQVLAPGHRWRLELPAEPVEVPGDALRLHQVVTNLLTNARKYTPGGTEVSVVGDAGGFAVHDDGPGFDPAVAAHAFERFVRGDPARHRGAGGGPGPGGVGLGLSLVEAVVTAHGGTVRLRSAPGDTTVEVRLPGAVSVPPSSDPARS</sequence>
<evidence type="ECO:0000256" key="7">
    <source>
        <dbReference type="ARBA" id="ARBA00022777"/>
    </source>
</evidence>
<evidence type="ECO:0000256" key="6">
    <source>
        <dbReference type="ARBA" id="ARBA00022692"/>
    </source>
</evidence>
<keyword evidence="6" id="KW-0812">Transmembrane</keyword>
<keyword evidence="7 13" id="KW-0418">Kinase</keyword>
<keyword evidence="4" id="KW-0597">Phosphoprotein</keyword>
<dbReference type="Pfam" id="PF02518">
    <property type="entry name" value="HATPase_c"/>
    <property type="match status" value="1"/>
</dbReference>
<dbReference type="InterPro" id="IPR005467">
    <property type="entry name" value="His_kinase_dom"/>
</dbReference>
<dbReference type="PRINTS" id="PR00344">
    <property type="entry name" value="BCTRLSENSOR"/>
</dbReference>
<evidence type="ECO:0000256" key="2">
    <source>
        <dbReference type="ARBA" id="ARBA00004236"/>
    </source>
</evidence>
<evidence type="ECO:0000256" key="8">
    <source>
        <dbReference type="ARBA" id="ARBA00022989"/>
    </source>
</evidence>
<dbReference type="CDD" id="cd00075">
    <property type="entry name" value="HATPase"/>
    <property type="match status" value="1"/>
</dbReference>
<feature type="domain" description="Histidine kinase" evidence="11">
    <location>
        <begin position="258"/>
        <end position="473"/>
    </location>
</feature>
<dbReference type="Gene3D" id="3.30.565.10">
    <property type="entry name" value="Histidine kinase-like ATPase, C-terminal domain"/>
    <property type="match status" value="1"/>
</dbReference>
<protein>
    <recommendedName>
        <fullName evidence="3">histidine kinase</fullName>
        <ecNumber evidence="3">2.7.13.3</ecNumber>
    </recommendedName>
</protein>
<dbReference type="SUPFAM" id="SSF47384">
    <property type="entry name" value="Homodimeric domain of signal transducing histidine kinase"/>
    <property type="match status" value="1"/>
</dbReference>
<evidence type="ECO:0000259" key="12">
    <source>
        <dbReference type="PROSITE" id="PS50885"/>
    </source>
</evidence>
<dbReference type="InterPro" id="IPR004358">
    <property type="entry name" value="Sig_transdc_His_kin-like_C"/>
</dbReference>
<evidence type="ECO:0000256" key="9">
    <source>
        <dbReference type="ARBA" id="ARBA00023012"/>
    </source>
</evidence>
<evidence type="ECO:0000256" key="10">
    <source>
        <dbReference type="ARBA" id="ARBA00023136"/>
    </source>
</evidence>
<dbReference type="InterPro" id="IPR036097">
    <property type="entry name" value="HisK_dim/P_sf"/>
</dbReference>
<dbReference type="CDD" id="cd00082">
    <property type="entry name" value="HisKA"/>
    <property type="match status" value="1"/>
</dbReference>
<evidence type="ECO:0000313" key="13">
    <source>
        <dbReference type="EMBL" id="QVT81052.1"/>
    </source>
</evidence>
<name>A0ABX8ELT4_9ACTN</name>
<dbReference type="InterPro" id="IPR003594">
    <property type="entry name" value="HATPase_dom"/>
</dbReference>
<dbReference type="InterPro" id="IPR003660">
    <property type="entry name" value="HAMP_dom"/>
</dbReference>
<dbReference type="PANTHER" id="PTHR45436">
    <property type="entry name" value="SENSOR HISTIDINE KINASE YKOH"/>
    <property type="match status" value="1"/>
</dbReference>
<dbReference type="Gene3D" id="1.10.287.130">
    <property type="match status" value="1"/>
</dbReference>
<evidence type="ECO:0000259" key="11">
    <source>
        <dbReference type="PROSITE" id="PS50109"/>
    </source>
</evidence>
<dbReference type="RefSeq" id="WP_214056488.1">
    <property type="nucleotide sequence ID" value="NZ_BAAAHS010000058.1"/>
</dbReference>
<dbReference type="SMART" id="SM00387">
    <property type="entry name" value="HATPase_c"/>
    <property type="match status" value="1"/>
</dbReference>
<dbReference type="SUPFAM" id="SSF55874">
    <property type="entry name" value="ATPase domain of HSP90 chaperone/DNA topoisomerase II/histidine kinase"/>
    <property type="match status" value="1"/>
</dbReference>